<protein>
    <recommendedName>
        <fullName evidence="1">Reverse transcriptase domain-containing protein</fullName>
    </recommendedName>
</protein>
<reference evidence="2 3" key="1">
    <citation type="journal article" date="2022" name="Allergy">
        <title>Genome assembly and annotation of Periplaneta americana reveal a comprehensive cockroach allergen profile.</title>
        <authorList>
            <person name="Wang L."/>
            <person name="Xiong Q."/>
            <person name="Saelim N."/>
            <person name="Wang L."/>
            <person name="Nong W."/>
            <person name="Wan A.T."/>
            <person name="Shi M."/>
            <person name="Liu X."/>
            <person name="Cao Q."/>
            <person name="Hui J.H.L."/>
            <person name="Sookrung N."/>
            <person name="Leung T.F."/>
            <person name="Tungtrongchitr A."/>
            <person name="Tsui S.K.W."/>
        </authorList>
    </citation>
    <scope>NUCLEOTIDE SEQUENCE [LARGE SCALE GENOMIC DNA]</scope>
    <source>
        <strain evidence="2">PWHHKU_190912</strain>
    </source>
</reference>
<dbReference type="InterPro" id="IPR000477">
    <property type="entry name" value="RT_dom"/>
</dbReference>
<evidence type="ECO:0000313" key="3">
    <source>
        <dbReference type="Proteomes" id="UP001148838"/>
    </source>
</evidence>
<name>A0ABQ8THT4_PERAM</name>
<comment type="caution">
    <text evidence="2">The sequence shown here is derived from an EMBL/GenBank/DDBJ whole genome shotgun (WGS) entry which is preliminary data.</text>
</comment>
<dbReference type="PROSITE" id="PS50878">
    <property type="entry name" value="RT_POL"/>
    <property type="match status" value="1"/>
</dbReference>
<evidence type="ECO:0000259" key="1">
    <source>
        <dbReference type="PROSITE" id="PS50878"/>
    </source>
</evidence>
<gene>
    <name evidence="2" type="ORF">ANN_12817</name>
</gene>
<organism evidence="2 3">
    <name type="scientific">Periplaneta americana</name>
    <name type="common">American cockroach</name>
    <name type="synonym">Blatta americana</name>
    <dbReference type="NCBI Taxonomy" id="6978"/>
    <lineage>
        <taxon>Eukaryota</taxon>
        <taxon>Metazoa</taxon>
        <taxon>Ecdysozoa</taxon>
        <taxon>Arthropoda</taxon>
        <taxon>Hexapoda</taxon>
        <taxon>Insecta</taxon>
        <taxon>Pterygota</taxon>
        <taxon>Neoptera</taxon>
        <taxon>Polyneoptera</taxon>
        <taxon>Dictyoptera</taxon>
        <taxon>Blattodea</taxon>
        <taxon>Blattoidea</taxon>
        <taxon>Blattidae</taxon>
        <taxon>Blattinae</taxon>
        <taxon>Periplaneta</taxon>
    </lineage>
</organism>
<accession>A0ABQ8THT4</accession>
<dbReference type="PANTHER" id="PTHR47027">
    <property type="entry name" value="REVERSE TRANSCRIPTASE DOMAIN-CONTAINING PROTEIN"/>
    <property type="match status" value="1"/>
</dbReference>
<feature type="domain" description="Reverse transcriptase" evidence="1">
    <location>
        <begin position="1"/>
        <end position="226"/>
    </location>
</feature>
<dbReference type="EMBL" id="JAJSOF020000009">
    <property type="protein sequence ID" value="KAJ4446125.1"/>
    <property type="molecule type" value="Genomic_DNA"/>
</dbReference>
<keyword evidence="3" id="KW-1185">Reference proteome</keyword>
<dbReference type="Proteomes" id="UP001148838">
    <property type="component" value="Unassembled WGS sequence"/>
</dbReference>
<dbReference type="PANTHER" id="PTHR47027:SF29">
    <property type="entry name" value="C2H2-TYPE DOMAIN-CONTAINING PROTEIN"/>
    <property type="match status" value="1"/>
</dbReference>
<evidence type="ECO:0000313" key="2">
    <source>
        <dbReference type="EMBL" id="KAJ4446125.1"/>
    </source>
</evidence>
<sequence>MESGNENSNPFLPKKLCKTTEKPQLGWSVRESNHGPPEFENKHAAIRSVIFYKKLVTFWTLAASIMDGAVVLSALSSCSRWFSFIDAQLYARTQRMSYKDFLSNAFPIHCGLKQVDALSPLLFNFALEYAIRKVQDNRQDLELNGLHQLLVSADDVNMLGENPQTIRENTEILLEASKAIGLEVNPEKTKYMIMFRDQNIVRNGNIKIGDLSFEGVEKFKYLGATVININDTREEIKRRINMGNACYYSVEKLLSSSLLSKNLKVRISNTVILPVVLYGCEIWTLSLREEHRLKVFENKSSGTAYISDAMITSSFEYILIEFGIPKKLVRLIKMCLSETYSRVRIGQSLSDAFPIYCGLKQGDALSPLLFNFALEYAIRKVQDNRQGLELNGLHQLLVYADDVNMLGENPQTFRENAEILVEASKAIGFGSKSRKDKVYDYVS</sequence>
<dbReference type="InterPro" id="IPR043502">
    <property type="entry name" value="DNA/RNA_pol_sf"/>
</dbReference>
<dbReference type="SUPFAM" id="SSF56672">
    <property type="entry name" value="DNA/RNA polymerases"/>
    <property type="match status" value="2"/>
</dbReference>
<proteinExistence type="predicted"/>
<dbReference type="Pfam" id="PF00078">
    <property type="entry name" value="RVT_1"/>
    <property type="match status" value="2"/>
</dbReference>